<keyword evidence="1" id="KW-0472">Membrane</keyword>
<protein>
    <submittedName>
        <fullName evidence="2">Low temperature requirement protein A</fullName>
    </submittedName>
</protein>
<feature type="transmembrane region" description="Helical" evidence="1">
    <location>
        <begin position="51"/>
        <end position="72"/>
    </location>
</feature>
<feature type="transmembrane region" description="Helical" evidence="1">
    <location>
        <begin position="168"/>
        <end position="188"/>
    </location>
</feature>
<keyword evidence="3" id="KW-1185">Reference proteome</keyword>
<feature type="transmembrane region" description="Helical" evidence="1">
    <location>
        <begin position="268"/>
        <end position="290"/>
    </location>
</feature>
<proteinExistence type="predicted"/>
<name>A0ABQ6LZK9_9GAMM</name>
<feature type="transmembrane region" description="Helical" evidence="1">
    <location>
        <begin position="84"/>
        <end position="104"/>
    </location>
</feature>
<dbReference type="Proteomes" id="UP001224392">
    <property type="component" value="Unassembled WGS sequence"/>
</dbReference>
<sequence length="378" mass="42611">MRALLPRDRDEEFRAATQLELLFDLVFVIAIAAAAHGLAHAIVAGHWQEGLIKFLLVFWCVWWPWNLFTWFASSFDNDDVGYRIVVMVLMVGALFIAASTSGFFEGEDLRYMFAGYVVMRLAFAFLWVRVARAKPCYRGTALIYAGGQVLMQFYWALVVFVVPREGHLFTGLFLLGVVIEMVIPVLGERAGNTQWHRHHIVERFGLLNIIVLGEVLLASSEALRSAMETGFWGNFLLLSLCGVLIAFCLWWLYFSAEGELDVARLDRVFLWAYGHFLVFAGGAAVGAGLVVATDALHEEGHITRLAGISVSVPVAIYLFGLWLVRDQFMLKDRNCWVLLMFVPFVLLAGWTSRPLTWLSVLLVACLFLRLRGHLPDVD</sequence>
<dbReference type="EMBL" id="BSYJ01000003">
    <property type="protein sequence ID" value="GMG87499.1"/>
    <property type="molecule type" value="Genomic_DNA"/>
</dbReference>
<feature type="transmembrane region" description="Helical" evidence="1">
    <location>
        <begin position="335"/>
        <end position="351"/>
    </location>
</feature>
<feature type="transmembrane region" description="Helical" evidence="1">
    <location>
        <begin position="231"/>
        <end position="256"/>
    </location>
</feature>
<evidence type="ECO:0000313" key="3">
    <source>
        <dbReference type="Proteomes" id="UP001224392"/>
    </source>
</evidence>
<feature type="transmembrane region" description="Helical" evidence="1">
    <location>
        <begin position="302"/>
        <end position="323"/>
    </location>
</feature>
<keyword evidence="1" id="KW-0812">Transmembrane</keyword>
<gene>
    <name evidence="2" type="ORF">MNKW57_18200</name>
</gene>
<dbReference type="PANTHER" id="PTHR36840">
    <property type="entry name" value="BLL5714 PROTEIN"/>
    <property type="match status" value="1"/>
</dbReference>
<dbReference type="InterPro" id="IPR010640">
    <property type="entry name" value="Low_temperature_requirement_A"/>
</dbReference>
<keyword evidence="1" id="KW-1133">Transmembrane helix</keyword>
<reference evidence="2 3" key="1">
    <citation type="submission" date="2023-04" db="EMBL/GenBank/DDBJ databases">
        <title>Marinobulbifer ophiurae gen. nov., sp. Nov., isolate from tissue of brittle star Ophioplocus japonicus.</title>
        <authorList>
            <person name="Kawano K."/>
            <person name="Sawayama S."/>
            <person name="Nakagawa S."/>
        </authorList>
    </citation>
    <scope>NUCLEOTIDE SEQUENCE [LARGE SCALE GENOMIC DNA]</scope>
    <source>
        <strain evidence="2 3">NKW57</strain>
    </source>
</reference>
<evidence type="ECO:0000313" key="2">
    <source>
        <dbReference type="EMBL" id="GMG87499.1"/>
    </source>
</evidence>
<dbReference type="Pfam" id="PF06772">
    <property type="entry name" value="LtrA"/>
    <property type="match status" value="1"/>
</dbReference>
<feature type="transmembrane region" description="Helical" evidence="1">
    <location>
        <begin position="110"/>
        <end position="130"/>
    </location>
</feature>
<feature type="transmembrane region" description="Helical" evidence="1">
    <location>
        <begin position="21"/>
        <end position="45"/>
    </location>
</feature>
<feature type="transmembrane region" description="Helical" evidence="1">
    <location>
        <begin position="200"/>
        <end position="219"/>
    </location>
</feature>
<organism evidence="2 3">
    <name type="scientific">Biformimicrobium ophioploci</name>
    <dbReference type="NCBI Taxonomy" id="3036711"/>
    <lineage>
        <taxon>Bacteria</taxon>
        <taxon>Pseudomonadati</taxon>
        <taxon>Pseudomonadota</taxon>
        <taxon>Gammaproteobacteria</taxon>
        <taxon>Cellvibrionales</taxon>
        <taxon>Microbulbiferaceae</taxon>
        <taxon>Biformimicrobium</taxon>
    </lineage>
</organism>
<feature type="transmembrane region" description="Helical" evidence="1">
    <location>
        <begin position="142"/>
        <end position="162"/>
    </location>
</feature>
<evidence type="ECO:0000256" key="1">
    <source>
        <dbReference type="SAM" id="Phobius"/>
    </source>
</evidence>
<dbReference type="PANTHER" id="PTHR36840:SF1">
    <property type="entry name" value="BLL5714 PROTEIN"/>
    <property type="match status" value="1"/>
</dbReference>
<accession>A0ABQ6LZK9</accession>
<comment type="caution">
    <text evidence="2">The sequence shown here is derived from an EMBL/GenBank/DDBJ whole genome shotgun (WGS) entry which is preliminary data.</text>
</comment>